<keyword evidence="8" id="KW-0051">Antiviral defense</keyword>
<feature type="region of interest" description="Disordered" evidence="9">
    <location>
        <begin position="988"/>
        <end position="1014"/>
    </location>
</feature>
<keyword evidence="6" id="KW-0347">Helicase</keyword>
<feature type="region of interest" description="Disordered" evidence="9">
    <location>
        <begin position="569"/>
        <end position="591"/>
    </location>
</feature>
<keyword evidence="5" id="KW-0378">Hydrolase</keyword>
<dbReference type="NCBIfam" id="TIGR02621">
    <property type="entry name" value="cas3_GSU0051"/>
    <property type="match status" value="1"/>
</dbReference>
<evidence type="ECO:0000256" key="5">
    <source>
        <dbReference type="ARBA" id="ARBA00022801"/>
    </source>
</evidence>
<organism evidence="11 12">
    <name type="scientific">Salinactinospora qingdaonensis</name>
    <dbReference type="NCBI Taxonomy" id="702744"/>
    <lineage>
        <taxon>Bacteria</taxon>
        <taxon>Bacillati</taxon>
        <taxon>Actinomycetota</taxon>
        <taxon>Actinomycetes</taxon>
        <taxon>Streptosporangiales</taxon>
        <taxon>Nocardiopsidaceae</taxon>
        <taxon>Salinactinospora</taxon>
    </lineage>
</organism>
<dbReference type="EMBL" id="BAABDD010000004">
    <property type="protein sequence ID" value="GAA3733432.1"/>
    <property type="molecule type" value="Genomic_DNA"/>
</dbReference>
<feature type="compositionally biased region" description="Low complexity" evidence="9">
    <location>
        <begin position="779"/>
        <end position="789"/>
    </location>
</feature>
<dbReference type="PROSITE" id="PS51643">
    <property type="entry name" value="HD_CAS3"/>
    <property type="match status" value="1"/>
</dbReference>
<protein>
    <recommendedName>
        <fullName evidence="10">HD Cas3-type domain-containing protein</fullName>
    </recommendedName>
</protein>
<evidence type="ECO:0000256" key="9">
    <source>
        <dbReference type="SAM" id="MobiDB-lite"/>
    </source>
</evidence>
<dbReference type="InterPro" id="IPR006483">
    <property type="entry name" value="CRISPR-assoc_Cas3_HD"/>
</dbReference>
<feature type="compositionally biased region" description="Low complexity" evidence="9">
    <location>
        <begin position="988"/>
        <end position="998"/>
    </location>
</feature>
<comment type="similarity">
    <text evidence="2">In the central section; belongs to the CRISPR-associated helicase Cas3 family.</text>
</comment>
<dbReference type="Gene3D" id="1.10.3210.30">
    <property type="match status" value="1"/>
</dbReference>
<gene>
    <name evidence="11" type="ORF">GCM10022402_12350</name>
</gene>
<evidence type="ECO:0000256" key="8">
    <source>
        <dbReference type="ARBA" id="ARBA00023118"/>
    </source>
</evidence>
<name>A0ABP7F968_9ACTN</name>
<dbReference type="RefSeq" id="WP_344968233.1">
    <property type="nucleotide sequence ID" value="NZ_BAABDD010000004.1"/>
</dbReference>
<evidence type="ECO:0000256" key="2">
    <source>
        <dbReference type="ARBA" id="ARBA00009046"/>
    </source>
</evidence>
<dbReference type="InterPro" id="IPR013444">
    <property type="entry name" value="Helicase_Cas3_CRISPR-ass_Anaes"/>
</dbReference>
<accession>A0ABP7F968</accession>
<evidence type="ECO:0000259" key="10">
    <source>
        <dbReference type="PROSITE" id="PS51643"/>
    </source>
</evidence>
<feature type="domain" description="HD Cas3-type" evidence="10">
    <location>
        <begin position="783"/>
        <end position="978"/>
    </location>
</feature>
<proteinExistence type="inferred from homology"/>
<evidence type="ECO:0000256" key="7">
    <source>
        <dbReference type="ARBA" id="ARBA00022840"/>
    </source>
</evidence>
<evidence type="ECO:0000256" key="3">
    <source>
        <dbReference type="ARBA" id="ARBA00022723"/>
    </source>
</evidence>
<evidence type="ECO:0000256" key="6">
    <source>
        <dbReference type="ARBA" id="ARBA00022806"/>
    </source>
</evidence>
<dbReference type="Pfam" id="PF18019">
    <property type="entry name" value="Cas3_HD"/>
    <property type="match status" value="1"/>
</dbReference>
<reference evidence="12" key="1">
    <citation type="journal article" date="2019" name="Int. J. Syst. Evol. Microbiol.">
        <title>The Global Catalogue of Microorganisms (GCM) 10K type strain sequencing project: providing services to taxonomists for standard genome sequencing and annotation.</title>
        <authorList>
            <consortium name="The Broad Institute Genomics Platform"/>
            <consortium name="The Broad Institute Genome Sequencing Center for Infectious Disease"/>
            <person name="Wu L."/>
            <person name="Ma J."/>
        </authorList>
    </citation>
    <scope>NUCLEOTIDE SEQUENCE [LARGE SCALE GENOMIC DNA]</scope>
    <source>
        <strain evidence="12">JCM 17137</strain>
    </source>
</reference>
<keyword evidence="3" id="KW-0479">Metal-binding</keyword>
<dbReference type="Gene3D" id="3.40.50.300">
    <property type="entry name" value="P-loop containing nucleotide triphosphate hydrolases"/>
    <property type="match status" value="2"/>
</dbReference>
<evidence type="ECO:0000256" key="1">
    <source>
        <dbReference type="ARBA" id="ARBA00006847"/>
    </source>
</evidence>
<dbReference type="SUPFAM" id="SSF52540">
    <property type="entry name" value="P-loop containing nucleoside triphosphate hydrolases"/>
    <property type="match status" value="1"/>
</dbReference>
<feature type="region of interest" description="Disordered" evidence="9">
    <location>
        <begin position="1305"/>
        <end position="1324"/>
    </location>
</feature>
<comment type="caution">
    <text evidence="11">The sequence shown here is derived from an EMBL/GenBank/DDBJ whole genome shotgun (WGS) entry which is preliminary data.</text>
</comment>
<feature type="region of interest" description="Disordered" evidence="9">
    <location>
        <begin position="770"/>
        <end position="789"/>
    </location>
</feature>
<sequence length="1324" mass="143140">MSDLDAAAFSDFYAAIHGYAPFPWQQDLADRLLQGHPWPDAVDVPTGLGKTSLIDIAVFAAAAGAPAARRRVFFVVDRRLVVDEAFDHATALSEALNAPQSYGPTVCRVAQALRQPTAPDPVIETTRMRGGTTWSWRWVERPDRHAVVVGTVDQIGSRLLMRGYGVGANLAPIDAALVGTDSLILVDEAHLAPTMLRTITAATSPDGDRLSTPLVVPLSATVPTYPDATIHTTTQADLDHPVARARLRAPRHLHLIVPKTRPNTSSATMVTQLAGWSHALAHGQESGRVVLTVCNTVARARAVFDALAQRGVTEDNRVLLTGRTRPLDRDHTIAASYHRFRLGSRSYAPGVPFHVVATQTVEVGANIDADALVTESASLTALTQRLGRLGRAPDQRPRPSTLFPAVVIHDATTGDDDPIYGPARAATWKMLTEHAPQPALVPTAKTPFDPANLPQGMPVSPVALARLRDRLSAEQRHKLAGPQARPAILTKPTVDAWTRTAPRPHPDPPVAPYLHGLDTGEADIQLLWRADLTDTDLETGKELLRFVPPVDEEMLPLPLPALRRWASGSQTQASEVADVEGDTHTDTPQTDQAPTVLRYRGRDDIEAIPLTQVQPGDTIAVPAHWGGCDAYGWAPTSTTPVTDLADLASRRQRPLVRLHPRLLTLLDHHLDIEQPPEAAQTLPRLRGHLNELLTLLPEPDEQEQPPPQPSDYTEALTPFTTLDSHLPAATRPGRLLANLAHLAHADRITTTALPTSDTQPPTVLLALRSGGQASDEDTTSSSTAPTPLTLETHQDDVARQAADFARNLGLEPPLVHAVWLAARYHDEGKRDPRFQAMLHGLPPAALAQAPVLAKSGLNPTDRRAHEQALRQSGYPPGMRHEALSTRIAACYLTQANYAVDTDLVLHLIAAHHGHARPLIPAVADPAPVTITLPEGTTLDSTTGPDWQAPTRFTHLNHTYGPWKLALLETIVRLADIWCSAGHPVTTAAHPHIPHTHTTPTPPTSPPSHTVELPALDGRDPLGFLTSLGLLRLLTTESTLDARLSFNPATATAQLTSPLPDTEAIATELTTLLASIGDDQLLIAMPSAWPPHAPRGKDPLRVTPEEFPDLINRTHNLSERATHEWLAAIATDLTTDTTGRCALTPFMAPAGKQQVATFFAKPLHALRDDPARLHQALTTWRRLDNFTGEYFDHRAIRTAGDLPTGESTPAGVPGPTWLATQALPLTRLTSHGSSPLATLWHRLGGRRIMVWPVWRSPLDLAAVQVLVEHPALRPTPHDAVARPEPSVPRDRIAPLGVITMAAAERRSVPGSKSAGPLTPIPLHIT</sequence>
<evidence type="ECO:0000256" key="4">
    <source>
        <dbReference type="ARBA" id="ARBA00022741"/>
    </source>
</evidence>
<evidence type="ECO:0000313" key="12">
    <source>
        <dbReference type="Proteomes" id="UP001500908"/>
    </source>
</evidence>
<dbReference type="InterPro" id="IPR038257">
    <property type="entry name" value="CRISPR-assoc_Cas3_HD_sf"/>
</dbReference>
<keyword evidence="12" id="KW-1185">Reference proteome</keyword>
<evidence type="ECO:0000313" key="11">
    <source>
        <dbReference type="EMBL" id="GAA3733432.1"/>
    </source>
</evidence>
<dbReference type="SUPFAM" id="SSF109604">
    <property type="entry name" value="HD-domain/PDEase-like"/>
    <property type="match status" value="1"/>
</dbReference>
<comment type="similarity">
    <text evidence="1">In the N-terminal section; belongs to the CRISPR-associated nuclease Cas3-HD family.</text>
</comment>
<keyword evidence="4" id="KW-0547">Nucleotide-binding</keyword>
<dbReference type="InterPro" id="IPR027417">
    <property type="entry name" value="P-loop_NTPase"/>
</dbReference>
<keyword evidence="7" id="KW-0067">ATP-binding</keyword>
<dbReference type="Pfam" id="PF22590">
    <property type="entry name" value="Cas3-like_C_2"/>
    <property type="match status" value="1"/>
</dbReference>
<dbReference type="InterPro" id="IPR054712">
    <property type="entry name" value="Cas3-like_dom"/>
</dbReference>
<dbReference type="Proteomes" id="UP001500908">
    <property type="component" value="Unassembled WGS sequence"/>
</dbReference>